<dbReference type="AlphaFoldDB" id="A0A2T3YWP0"/>
<feature type="signal peptide" evidence="2">
    <location>
        <begin position="1"/>
        <end position="20"/>
    </location>
</feature>
<name>A0A2T3YWP0_TRIA4</name>
<evidence type="ECO:0000313" key="4">
    <source>
        <dbReference type="Proteomes" id="UP000240493"/>
    </source>
</evidence>
<keyword evidence="2" id="KW-0732">Signal</keyword>
<proteinExistence type="predicted"/>
<feature type="chain" id="PRO_5015531636" evidence="2">
    <location>
        <begin position="21"/>
        <end position="143"/>
    </location>
</feature>
<evidence type="ECO:0000313" key="3">
    <source>
        <dbReference type="EMBL" id="PTB36966.1"/>
    </source>
</evidence>
<dbReference type="EMBL" id="KZ679269">
    <property type="protein sequence ID" value="PTB36966.1"/>
    <property type="molecule type" value="Genomic_DNA"/>
</dbReference>
<keyword evidence="4" id="KW-1185">Reference proteome</keyword>
<protein>
    <submittedName>
        <fullName evidence="3">Uncharacterized protein</fullName>
    </submittedName>
</protein>
<sequence>MHAIALHLQLCACRAPLIGAATTAASSSAASALDPSPPWGVSAGQRQESGLEPGAGAGAGAGIWDGLGPSAAPIAAVSGSDSHATPWRRLFAAIETRQRCLVPTDHAVGYCSGQGAEARCRRTAIWYRYLGLVGDGGAAARVR</sequence>
<dbReference type="Proteomes" id="UP000240493">
    <property type="component" value="Unassembled WGS sequence"/>
</dbReference>
<gene>
    <name evidence="3" type="ORF">M441DRAFT_50971</name>
</gene>
<organism evidence="3 4">
    <name type="scientific">Trichoderma asperellum (strain ATCC 204424 / CBS 433.97 / NBRC 101777)</name>
    <dbReference type="NCBI Taxonomy" id="1042311"/>
    <lineage>
        <taxon>Eukaryota</taxon>
        <taxon>Fungi</taxon>
        <taxon>Dikarya</taxon>
        <taxon>Ascomycota</taxon>
        <taxon>Pezizomycotina</taxon>
        <taxon>Sordariomycetes</taxon>
        <taxon>Hypocreomycetidae</taxon>
        <taxon>Hypocreales</taxon>
        <taxon>Hypocreaceae</taxon>
        <taxon>Trichoderma</taxon>
    </lineage>
</organism>
<reference evidence="3 4" key="1">
    <citation type="submission" date="2016-07" db="EMBL/GenBank/DDBJ databases">
        <title>Multiple horizontal gene transfer events from other fungi enriched the ability of initially mycotrophic Trichoderma (Ascomycota) to feed on dead plant biomass.</title>
        <authorList>
            <consortium name="DOE Joint Genome Institute"/>
            <person name="Aerts A."/>
            <person name="Atanasova L."/>
            <person name="Chenthamara K."/>
            <person name="Zhang J."/>
            <person name="Grujic M."/>
            <person name="Henrissat B."/>
            <person name="Kuo A."/>
            <person name="Salamov A."/>
            <person name="Lipzen A."/>
            <person name="Labutti K."/>
            <person name="Barry K."/>
            <person name="Miao Y."/>
            <person name="Rahimi M.J."/>
            <person name="Shen Q."/>
            <person name="Grigoriev I.V."/>
            <person name="Kubicek C.P."/>
            <person name="Druzhinina I.S."/>
        </authorList>
    </citation>
    <scope>NUCLEOTIDE SEQUENCE [LARGE SCALE GENOMIC DNA]</scope>
    <source>
        <strain evidence="3 4">CBS 433.97</strain>
    </source>
</reference>
<feature type="region of interest" description="Disordered" evidence="1">
    <location>
        <begin position="29"/>
        <end position="62"/>
    </location>
</feature>
<evidence type="ECO:0000256" key="2">
    <source>
        <dbReference type="SAM" id="SignalP"/>
    </source>
</evidence>
<feature type="compositionally biased region" description="Gly residues" evidence="1">
    <location>
        <begin position="53"/>
        <end position="62"/>
    </location>
</feature>
<accession>A0A2T3YWP0</accession>
<evidence type="ECO:0000256" key="1">
    <source>
        <dbReference type="SAM" id="MobiDB-lite"/>
    </source>
</evidence>